<feature type="region of interest" description="Disordered" evidence="1">
    <location>
        <begin position="1"/>
        <end position="57"/>
    </location>
</feature>
<dbReference type="EMBL" id="QZBD01000655">
    <property type="protein sequence ID" value="THY09681.1"/>
    <property type="molecule type" value="Genomic_DNA"/>
</dbReference>
<reference evidence="2 3" key="1">
    <citation type="submission" date="2018-10" db="EMBL/GenBank/DDBJ databases">
        <title>Fifty Aureobasidium pullulans genomes reveal a recombining polyextremotolerant generalist.</title>
        <authorList>
            <person name="Gostincar C."/>
            <person name="Turk M."/>
            <person name="Zajc J."/>
            <person name="Gunde-Cimerman N."/>
        </authorList>
    </citation>
    <scope>NUCLEOTIDE SEQUENCE [LARGE SCALE GENOMIC DNA]</scope>
    <source>
        <strain evidence="2 3">EXF-6604</strain>
    </source>
</reference>
<accession>A0A4S9K2I0</accession>
<organism evidence="2 3">
    <name type="scientific">Aureobasidium pullulans</name>
    <name type="common">Black yeast</name>
    <name type="synonym">Pullularia pullulans</name>
    <dbReference type="NCBI Taxonomy" id="5580"/>
    <lineage>
        <taxon>Eukaryota</taxon>
        <taxon>Fungi</taxon>
        <taxon>Dikarya</taxon>
        <taxon>Ascomycota</taxon>
        <taxon>Pezizomycotina</taxon>
        <taxon>Dothideomycetes</taxon>
        <taxon>Dothideomycetidae</taxon>
        <taxon>Dothideales</taxon>
        <taxon>Saccotheciaceae</taxon>
        <taxon>Aureobasidium</taxon>
    </lineage>
</organism>
<evidence type="ECO:0000313" key="2">
    <source>
        <dbReference type="EMBL" id="THY09681.1"/>
    </source>
</evidence>
<feature type="compositionally biased region" description="Basic and acidic residues" evidence="1">
    <location>
        <begin position="1"/>
        <end position="19"/>
    </location>
</feature>
<protein>
    <submittedName>
        <fullName evidence="2">Uncharacterized protein</fullName>
    </submittedName>
</protein>
<name>A0A4S9K2I0_AURPU</name>
<proteinExistence type="predicted"/>
<evidence type="ECO:0000256" key="1">
    <source>
        <dbReference type="SAM" id="MobiDB-lite"/>
    </source>
</evidence>
<dbReference type="AlphaFoldDB" id="A0A4S9K2I0"/>
<sequence length="223" mass="25604">MAAHIETEQDSPARIKTEQDSPAQIKIEHDSPAEDNFAPNDPPQDNPAQETPGQDPLDVFTLPGVNSLRRNEWANVEYKNEWRYRGVLVFELKLSQDPATVIDRKDPITVRVLVLRMSKTLYDADSKLVAYREETTAAGRTKPFTYRGAPTFKYTGRGEDFKAPTIYNVHWCDGMRTDCPVNAEAQEQDFSRRDLKKRIARVINIEDQDWDDVEWGELKVFST</sequence>
<gene>
    <name evidence="2" type="ORF">D6D01_09482</name>
</gene>
<evidence type="ECO:0000313" key="3">
    <source>
        <dbReference type="Proteomes" id="UP000306584"/>
    </source>
</evidence>
<dbReference type="Proteomes" id="UP000306584">
    <property type="component" value="Unassembled WGS sequence"/>
</dbReference>
<comment type="caution">
    <text evidence="2">The sequence shown here is derived from an EMBL/GenBank/DDBJ whole genome shotgun (WGS) entry which is preliminary data.</text>
</comment>